<evidence type="ECO:0000313" key="2">
    <source>
        <dbReference type="Proteomes" id="UP000719766"/>
    </source>
</evidence>
<organism evidence="1 2">
    <name type="scientific">Suillus plorans</name>
    <dbReference type="NCBI Taxonomy" id="116603"/>
    <lineage>
        <taxon>Eukaryota</taxon>
        <taxon>Fungi</taxon>
        <taxon>Dikarya</taxon>
        <taxon>Basidiomycota</taxon>
        <taxon>Agaricomycotina</taxon>
        <taxon>Agaricomycetes</taxon>
        <taxon>Agaricomycetidae</taxon>
        <taxon>Boletales</taxon>
        <taxon>Suillineae</taxon>
        <taxon>Suillaceae</taxon>
        <taxon>Suillus</taxon>
    </lineage>
</organism>
<gene>
    <name evidence="1" type="ORF">HD556DRAFT_1440797</name>
</gene>
<proteinExistence type="predicted"/>
<keyword evidence="2" id="KW-1185">Reference proteome</keyword>
<name>A0A9P7DLN0_9AGAM</name>
<accession>A0A9P7DLN0</accession>
<dbReference type="RefSeq" id="XP_041162792.1">
    <property type="nucleotide sequence ID" value="XM_041306177.1"/>
</dbReference>
<dbReference type="GeneID" id="64599941"/>
<dbReference type="EMBL" id="JABBWE010000015">
    <property type="protein sequence ID" value="KAG1797839.1"/>
    <property type="molecule type" value="Genomic_DNA"/>
</dbReference>
<reference evidence="1" key="1">
    <citation type="journal article" date="2020" name="New Phytol.">
        <title>Comparative genomics reveals dynamic genome evolution in host specialist ectomycorrhizal fungi.</title>
        <authorList>
            <person name="Lofgren L.A."/>
            <person name="Nguyen N.H."/>
            <person name="Vilgalys R."/>
            <person name="Ruytinx J."/>
            <person name="Liao H.L."/>
            <person name="Branco S."/>
            <person name="Kuo A."/>
            <person name="LaButti K."/>
            <person name="Lipzen A."/>
            <person name="Andreopoulos W."/>
            <person name="Pangilinan J."/>
            <person name="Riley R."/>
            <person name="Hundley H."/>
            <person name="Na H."/>
            <person name="Barry K."/>
            <person name="Grigoriev I.V."/>
            <person name="Stajich J.E."/>
            <person name="Kennedy P.G."/>
        </authorList>
    </citation>
    <scope>NUCLEOTIDE SEQUENCE</scope>
    <source>
        <strain evidence="1">S12</strain>
    </source>
</reference>
<dbReference type="OrthoDB" id="10284844at2759"/>
<dbReference type="AlphaFoldDB" id="A0A9P7DLN0"/>
<dbReference type="Proteomes" id="UP000719766">
    <property type="component" value="Unassembled WGS sequence"/>
</dbReference>
<protein>
    <submittedName>
        <fullName evidence="1">Uncharacterized protein</fullName>
    </submittedName>
</protein>
<evidence type="ECO:0000313" key="1">
    <source>
        <dbReference type="EMBL" id="KAG1797839.1"/>
    </source>
</evidence>
<comment type="caution">
    <text evidence="1">The sequence shown here is derived from an EMBL/GenBank/DDBJ whole genome shotgun (WGS) entry which is preliminary data.</text>
</comment>
<sequence>MNCSYDEFDVHNVAPLDIHAYITTTPYPGTQLFQHHWIASHVHVYFWERIRLHDIVHLDDMSVFAQSYRGKFIGISRLREGWADIKIHRQGPGKAVPYILTIPTDFIQLSMFWRLKLKYLERLRPNHFHVSNLCSQRETDFDSGDHLTISSLAGFEPMQTDLDSAVSTAWLRPVRCTPNVPIQK</sequence>